<dbReference type="EMBL" id="KL198026">
    <property type="protein sequence ID" value="KDQ16752.1"/>
    <property type="molecule type" value="Genomic_DNA"/>
</dbReference>
<evidence type="ECO:0000256" key="8">
    <source>
        <dbReference type="ARBA" id="ARBA00023034"/>
    </source>
</evidence>
<dbReference type="PANTHER" id="PTHR11214">
    <property type="entry name" value="BETA-1,3-N-ACETYLGLUCOSAMINYLTRANSFERASE"/>
    <property type="match status" value="1"/>
</dbReference>
<keyword evidence="7" id="KW-1133">Transmembrane helix</keyword>
<keyword evidence="9" id="KW-0472">Membrane</keyword>
<feature type="compositionally biased region" description="Low complexity" evidence="10">
    <location>
        <begin position="534"/>
        <end position="547"/>
    </location>
</feature>
<evidence type="ECO:0000256" key="5">
    <source>
        <dbReference type="ARBA" id="ARBA00022692"/>
    </source>
</evidence>
<dbReference type="OrthoDB" id="2139606at2759"/>
<comment type="similarity">
    <text evidence="2">Belongs to the glycosyltransferase 31 family.</text>
</comment>
<evidence type="ECO:0000313" key="11">
    <source>
        <dbReference type="EMBL" id="KDQ16752.1"/>
    </source>
</evidence>
<dbReference type="Pfam" id="PF01762">
    <property type="entry name" value="Galactosyl_T"/>
    <property type="match status" value="1"/>
</dbReference>
<dbReference type="Proteomes" id="UP000027195">
    <property type="component" value="Unassembled WGS sequence"/>
</dbReference>
<sequence length="901" mass="96671">MPSIPFSLSLSRPPSRPPSPPPPGSPSSDDDNDPDRGDSAFDDDSDYPHSRSLHPHHQSSRRYASFAPRASASSQHIPAPELLFALSSAPPSGTSSAAITPMNSRPSSPSPLAIHSISYGSNSEDDSHDQLSSPLLGLGFSDRDRRSSRRWPLASGRRRWWDSSRSKRRKRDSGLRGWKRLVGQVIRHPLFPTQPTTILLSFLVFTAFALSLTLLLKHILNPDKAPLPWRSYCSLTPSFPPPAFETLPPVGVFVGVFSIDSGVERRMLVRSTWASHHKSRGTDGGTDRTVVRFVIGTPRAEWERRVKLEMETYKDMVILPMEENMNSGKSHAFFTWAHTNGFVPPPSPFHHNGTLALTPSNSTIPAPPRAPHDPPAVLRPSSAQLGAETGSGSGSGSEIAADWVRPNFVIKADDDSFVMLAELEARLRLEWFQAIADASPLPTPIPSSSLTLTGAGTSTLTSTSTSAISASSASLPGSGSAPGSAPTGSASGTWSASAGLPVETDSHGASVTATPSPSSVLASGSGTVPGHPEATGTPPAAGAAGSQATAPAMLPAMWTSPGGVDMAHLARGVDPMIYWGYLVKSRFMAGELYALSSNLVEYVATTPALKSMTRGAEDKQTAKWMRIHPRANEVRWRSERCWIYDHPRANTVYSHGFLFPSEVSRVRHETTHDIPPSQMHLFPSSPPTIPPSLSSSDASLAFSTVSRFGMRYVPPMGNLTAPQEIEALVEGSALSRLRDMMPREEITWGDVERAWALREGRKERYAGTGGNVGGTVVVHFIKRNEWFLEAALALLEGEEVVERPPVVPEEPVSMGGVRVKVGLEEEEIGDDERRTSGEDATPALVVDEPLPVVETRSESEPGSEESSLLPSPSAPSTSISPSTITTPLSDNGLSEELASSS</sequence>
<feature type="compositionally biased region" description="Polar residues" evidence="10">
    <location>
        <begin position="507"/>
        <end position="526"/>
    </location>
</feature>
<gene>
    <name evidence="11" type="ORF">BOTBODRAFT_172856</name>
</gene>
<organism evidence="11 12">
    <name type="scientific">Botryobasidium botryosum (strain FD-172 SS1)</name>
    <dbReference type="NCBI Taxonomy" id="930990"/>
    <lineage>
        <taxon>Eukaryota</taxon>
        <taxon>Fungi</taxon>
        <taxon>Dikarya</taxon>
        <taxon>Basidiomycota</taxon>
        <taxon>Agaricomycotina</taxon>
        <taxon>Agaricomycetes</taxon>
        <taxon>Cantharellales</taxon>
        <taxon>Botryobasidiaceae</taxon>
        <taxon>Botryobasidium</taxon>
    </lineage>
</organism>
<evidence type="ECO:0000256" key="6">
    <source>
        <dbReference type="ARBA" id="ARBA00022968"/>
    </source>
</evidence>
<evidence type="ECO:0000256" key="9">
    <source>
        <dbReference type="ARBA" id="ARBA00023136"/>
    </source>
</evidence>
<feature type="compositionally biased region" description="Pro residues" evidence="10">
    <location>
        <begin position="14"/>
        <end position="25"/>
    </location>
</feature>
<dbReference type="GO" id="GO:0000139">
    <property type="term" value="C:Golgi membrane"/>
    <property type="evidence" value="ECO:0007669"/>
    <property type="project" value="UniProtKB-SubCell"/>
</dbReference>
<dbReference type="HOGENOM" id="CLU_015642_1_0_1"/>
<dbReference type="STRING" id="930990.A0A067MXZ5"/>
<feature type="compositionally biased region" description="Low complexity" evidence="10">
    <location>
        <begin position="1"/>
        <end position="13"/>
    </location>
</feature>
<accession>A0A067MXZ5</accession>
<feature type="compositionally biased region" description="Basic residues" evidence="10">
    <location>
        <begin position="51"/>
        <end position="60"/>
    </location>
</feature>
<feature type="region of interest" description="Disordered" evidence="10">
    <location>
        <begin position="350"/>
        <end position="398"/>
    </location>
</feature>
<keyword evidence="8" id="KW-0333">Golgi apparatus</keyword>
<feature type="compositionally biased region" description="Polar residues" evidence="10">
    <location>
        <begin position="355"/>
        <end position="364"/>
    </location>
</feature>
<proteinExistence type="inferred from homology"/>
<dbReference type="InterPro" id="IPR002659">
    <property type="entry name" value="Glyco_trans_31"/>
</dbReference>
<feature type="compositionally biased region" description="Low complexity" evidence="10">
    <location>
        <begin position="864"/>
        <end position="889"/>
    </location>
</feature>
<feature type="compositionally biased region" description="Low complexity" evidence="10">
    <location>
        <begin position="89"/>
        <end position="101"/>
    </location>
</feature>
<feature type="region of interest" description="Disordered" evidence="10">
    <location>
        <begin position="469"/>
        <end position="547"/>
    </location>
</feature>
<evidence type="ECO:0000256" key="1">
    <source>
        <dbReference type="ARBA" id="ARBA00004323"/>
    </source>
</evidence>
<feature type="region of interest" description="Disordered" evidence="10">
    <location>
        <begin position="89"/>
        <end position="134"/>
    </location>
</feature>
<evidence type="ECO:0000313" key="12">
    <source>
        <dbReference type="Proteomes" id="UP000027195"/>
    </source>
</evidence>
<comment type="subcellular location">
    <subcellularLocation>
        <location evidence="1">Golgi apparatus membrane</location>
        <topology evidence="1">Single-pass type II membrane protein</topology>
    </subcellularLocation>
</comment>
<evidence type="ECO:0000256" key="10">
    <source>
        <dbReference type="SAM" id="MobiDB-lite"/>
    </source>
</evidence>
<keyword evidence="5" id="KW-0812">Transmembrane</keyword>
<keyword evidence="6" id="KW-0735">Signal-anchor</keyword>
<dbReference type="AlphaFoldDB" id="A0A067MXZ5"/>
<protein>
    <submittedName>
        <fullName evidence="11">Glycosyltransferase family 31 protein</fullName>
    </submittedName>
</protein>
<dbReference type="InParanoid" id="A0A067MXZ5"/>
<keyword evidence="3" id="KW-0328">Glycosyltransferase</keyword>
<dbReference type="FunCoup" id="A0A067MXZ5">
    <property type="interactions" value="1"/>
</dbReference>
<dbReference type="GO" id="GO:0016758">
    <property type="term" value="F:hexosyltransferase activity"/>
    <property type="evidence" value="ECO:0007669"/>
    <property type="project" value="InterPro"/>
</dbReference>
<evidence type="ECO:0000256" key="3">
    <source>
        <dbReference type="ARBA" id="ARBA00022676"/>
    </source>
</evidence>
<dbReference type="PANTHER" id="PTHR11214:SF333">
    <property type="entry name" value="GLYCOSYLTRANSFERASE FAMILY 31 PROTEIN"/>
    <property type="match status" value="1"/>
</dbReference>
<feature type="region of interest" description="Disordered" evidence="10">
    <location>
        <begin position="817"/>
        <end position="901"/>
    </location>
</feature>
<evidence type="ECO:0000256" key="2">
    <source>
        <dbReference type="ARBA" id="ARBA00008661"/>
    </source>
</evidence>
<reference evidence="12" key="1">
    <citation type="journal article" date="2014" name="Proc. Natl. Acad. Sci. U.S.A.">
        <title>Extensive sampling of basidiomycete genomes demonstrates inadequacy of the white-rot/brown-rot paradigm for wood decay fungi.</title>
        <authorList>
            <person name="Riley R."/>
            <person name="Salamov A.A."/>
            <person name="Brown D.W."/>
            <person name="Nagy L.G."/>
            <person name="Floudas D."/>
            <person name="Held B.W."/>
            <person name="Levasseur A."/>
            <person name="Lombard V."/>
            <person name="Morin E."/>
            <person name="Otillar R."/>
            <person name="Lindquist E.A."/>
            <person name="Sun H."/>
            <person name="LaButti K.M."/>
            <person name="Schmutz J."/>
            <person name="Jabbour D."/>
            <person name="Luo H."/>
            <person name="Baker S.E."/>
            <person name="Pisabarro A.G."/>
            <person name="Walton J.D."/>
            <person name="Blanchette R.A."/>
            <person name="Henrissat B."/>
            <person name="Martin F."/>
            <person name="Cullen D."/>
            <person name="Hibbett D.S."/>
            <person name="Grigoriev I.V."/>
        </authorList>
    </citation>
    <scope>NUCLEOTIDE SEQUENCE [LARGE SCALE GENOMIC DNA]</scope>
    <source>
        <strain evidence="12">FD-172 SS1</strain>
    </source>
</reference>
<keyword evidence="12" id="KW-1185">Reference proteome</keyword>
<evidence type="ECO:0000256" key="7">
    <source>
        <dbReference type="ARBA" id="ARBA00022989"/>
    </source>
</evidence>
<keyword evidence="4 11" id="KW-0808">Transferase</keyword>
<feature type="region of interest" description="Disordered" evidence="10">
    <location>
        <begin position="1"/>
        <end position="74"/>
    </location>
</feature>
<dbReference type="GO" id="GO:0051072">
    <property type="term" value="P:4,6-pyruvylated galactose residue biosynthetic process"/>
    <property type="evidence" value="ECO:0007669"/>
    <property type="project" value="TreeGrafter"/>
</dbReference>
<evidence type="ECO:0000256" key="4">
    <source>
        <dbReference type="ARBA" id="ARBA00022679"/>
    </source>
</evidence>
<name>A0A067MXZ5_BOTB1</name>
<feature type="compositionally biased region" description="Low complexity" evidence="10">
    <location>
        <begin position="469"/>
        <end position="499"/>
    </location>
</feature>